<organism evidence="2 3">
    <name type="scientific">Pseudoalteromonas piscicida</name>
    <dbReference type="NCBI Taxonomy" id="43662"/>
    <lineage>
        <taxon>Bacteria</taxon>
        <taxon>Pseudomonadati</taxon>
        <taxon>Pseudomonadota</taxon>
        <taxon>Gammaproteobacteria</taxon>
        <taxon>Alteromonadales</taxon>
        <taxon>Pseudoalteromonadaceae</taxon>
        <taxon>Pseudoalteromonas</taxon>
    </lineage>
</organism>
<dbReference type="Gene3D" id="2.60.40.3440">
    <property type="match status" value="1"/>
</dbReference>
<name>A0A2A5JMW9_PSEO7</name>
<evidence type="ECO:0008006" key="4">
    <source>
        <dbReference type="Google" id="ProtNLM"/>
    </source>
</evidence>
<proteinExistence type="predicted"/>
<keyword evidence="1" id="KW-0732">Signal</keyword>
<evidence type="ECO:0000313" key="3">
    <source>
        <dbReference type="Proteomes" id="UP000228621"/>
    </source>
</evidence>
<dbReference type="Proteomes" id="UP000228621">
    <property type="component" value="Unassembled WGS sequence"/>
</dbReference>
<dbReference type="Pfam" id="PF17963">
    <property type="entry name" value="Big_9"/>
    <property type="match status" value="1"/>
</dbReference>
<feature type="signal peptide" evidence="1">
    <location>
        <begin position="1"/>
        <end position="21"/>
    </location>
</feature>
<feature type="chain" id="PRO_5013014994" description="Cadherin domain-containing protein" evidence="1">
    <location>
        <begin position="22"/>
        <end position="262"/>
    </location>
</feature>
<accession>A0A2A5JMW9</accession>
<evidence type="ECO:0000256" key="1">
    <source>
        <dbReference type="SAM" id="SignalP"/>
    </source>
</evidence>
<comment type="caution">
    <text evidence="2">The sequence shown here is derived from an EMBL/GenBank/DDBJ whole genome shotgun (WGS) entry which is preliminary data.</text>
</comment>
<sequence length="262" mass="28690">MNLISRLIFVGVAFVINSADAKTFTIDEDTSSVHSLDEESGDFQTLKHISEIVNWPENGTVFVTEPHTVIYVPEPNFCGSDSLSYRVEPGPSDDDSIDPPTPPISIMSTFGSFPSTYTETVSYNVRCINDPVLLSISGLLNLQSGSSKTIHFYASDVDSSNFSVALQGSTNDSVLHADNLQLTQVSQIYYENGKYIAQWKLQVEAPSDTAGHTTIQLRTSDGEGLSKHYSIDVSLRRPKRTIFIHTDLLGSPVAETTSSEDN</sequence>
<dbReference type="OrthoDB" id="6308355at2"/>
<dbReference type="RefSeq" id="WP_099643045.1">
    <property type="nucleotide sequence ID" value="NZ_NKHF01000074.1"/>
</dbReference>
<evidence type="ECO:0000313" key="2">
    <source>
        <dbReference type="EMBL" id="PCK30775.1"/>
    </source>
</evidence>
<dbReference type="EMBL" id="NKHF01000074">
    <property type="protein sequence ID" value="PCK30775.1"/>
    <property type="molecule type" value="Genomic_DNA"/>
</dbReference>
<dbReference type="AlphaFoldDB" id="A0A2A5JMW9"/>
<gene>
    <name evidence="2" type="ORF">CEX98_16015</name>
</gene>
<reference evidence="3" key="1">
    <citation type="journal article" date="2019" name="Genome Announc.">
        <title>Draft Genome Sequence of Pseudoalteromonas piscicida Strain 36Y ROTHPW, an Hypersaline Seawater Isolate from the South Coast of Sonora, Mexico.</title>
        <authorList>
            <person name="Sanchez-Diaz R."/>
            <person name="Molina-Garza Z.J."/>
            <person name="Cruz-Suarez L.E."/>
            <person name="Selvin J."/>
            <person name="Kiran G.S."/>
            <person name="Ibarra-Gamez J.C."/>
            <person name="Gomez-Gil B."/>
            <person name="Galaviz-Silva L."/>
        </authorList>
    </citation>
    <scope>NUCLEOTIDE SEQUENCE [LARGE SCALE GENOMIC DNA]</scope>
    <source>
        <strain evidence="3">36Y_RITHPW</strain>
    </source>
</reference>
<keyword evidence="3" id="KW-1185">Reference proteome</keyword>
<protein>
    <recommendedName>
        <fullName evidence="4">Cadherin domain-containing protein</fullName>
    </recommendedName>
</protein>